<name>M2VX03_GALSU</name>
<gene>
    <name evidence="1" type="ORF">Gasu_46060</name>
</gene>
<dbReference type="GeneID" id="17086711"/>
<evidence type="ECO:0000313" key="1">
    <source>
        <dbReference type="EMBL" id="EME27781.1"/>
    </source>
</evidence>
<organism evidence="1 2">
    <name type="scientific">Galdieria sulphuraria</name>
    <name type="common">Red alga</name>
    <dbReference type="NCBI Taxonomy" id="130081"/>
    <lineage>
        <taxon>Eukaryota</taxon>
        <taxon>Rhodophyta</taxon>
        <taxon>Bangiophyceae</taxon>
        <taxon>Galdieriales</taxon>
        <taxon>Galdieriaceae</taxon>
        <taxon>Galdieria</taxon>
    </lineage>
</organism>
<protein>
    <submittedName>
        <fullName evidence="1">Archaeal ATPase</fullName>
    </submittedName>
</protein>
<evidence type="ECO:0000313" key="2">
    <source>
        <dbReference type="Proteomes" id="UP000030680"/>
    </source>
</evidence>
<dbReference type="AlphaFoldDB" id="M2VX03"/>
<keyword evidence="2" id="KW-1185">Reference proteome</keyword>
<dbReference type="Proteomes" id="UP000030680">
    <property type="component" value="Unassembled WGS sequence"/>
</dbReference>
<reference evidence="2" key="1">
    <citation type="journal article" date="2013" name="Science">
        <title>Gene transfer from bacteria and archaea facilitated evolution of an extremophilic eukaryote.</title>
        <authorList>
            <person name="Schonknecht G."/>
            <person name="Chen W.H."/>
            <person name="Ternes C.M."/>
            <person name="Barbier G.G."/>
            <person name="Shrestha R.P."/>
            <person name="Stanke M."/>
            <person name="Brautigam A."/>
            <person name="Baker B.J."/>
            <person name="Banfield J.F."/>
            <person name="Garavito R.M."/>
            <person name="Carr K."/>
            <person name="Wilkerson C."/>
            <person name="Rensing S.A."/>
            <person name="Gagneul D."/>
            <person name="Dickenson N.E."/>
            <person name="Oesterhelt C."/>
            <person name="Lercher M.J."/>
            <person name="Weber A.P."/>
        </authorList>
    </citation>
    <scope>NUCLEOTIDE SEQUENCE [LARGE SCALE GENOMIC DNA]</scope>
    <source>
        <strain evidence="2">074W</strain>
    </source>
</reference>
<dbReference type="RefSeq" id="XP_005704301.1">
    <property type="nucleotide sequence ID" value="XM_005704244.1"/>
</dbReference>
<proteinExistence type="predicted"/>
<dbReference type="KEGG" id="gsl:Gasu_46060"/>
<dbReference type="EMBL" id="KB454527">
    <property type="protein sequence ID" value="EME27781.1"/>
    <property type="molecule type" value="Genomic_DNA"/>
</dbReference>
<accession>M2VX03</accession>
<dbReference type="Gramene" id="EME27781">
    <property type="protein sequence ID" value="EME27781"/>
    <property type="gene ID" value="Gasu_46060"/>
</dbReference>
<sequence length="832" mass="95165">MSFREPLIDRKEDVYSILRTYYDQFSSVDGELNNVRPAACFSPHVFGAGKSFLGENFLEFLKKFAEEEEEQKETEVSTGHCTESNKSSSGKVDTKIFSWKLFAEQTLSVVLELDKDLYRYFRSCFRKTLTHGIVFKAFLENGRIQDAAQVASTVARELNVDDAIDYLLKQFQKQYLFLMIDELSGLSNLAEDYSELDEKQFIESDSKYVPFREFFRVLRDFLVTGKVIVYLAGRTDEILSCPNDTLSNGVSLHMLRLNPFNRNDIYEYLELATYDGKSLKDWLLPSVVLRHRFLELLKKKTGGIPLIVKNALLALVEEVANLSLPAINDDNMERLLDGVFSSIVLLETITFIIPEISDSATLLQYQFVLLNYQLGTVFPINFAITVCGTKTYLMDLLATFGFYSEFCETEGVYSGNEFKIGCCEFILRIHNRRDFFRKATELLPLSPFSYISDTATAKRVFFQFVFLRILRFRLVTFLRSSSWEIVHSAIPGIFQGSFIEQDNVSYSLESAICYDIPILRDVSVSFSDHYRKHLQRCGIFVPKDGNFGCPDAYVVFHNGQIHYVVGFSFKFYNKTEFSKGDIEEEAKKFFQGIMSVLNDESFSSVQLRFQFVVVCTSYGRSVAFSSEEQNIVEDASYFVTEHSSRSTLNESSRSRLQLVIVSKRNLERCLGRSLADSLAQIREASGEEMSDKFSEWSKAIFESMSNKSSLEAEQSNVTSRVAQHIGRRTNEENSMQMESFQSAMQVEHARSERSVAASSSLSSSFDWNTFLRQRCGLSEEEVGYCFTKLSRFGRVSLSRLNEDSLLRMGINDPTVIAKLLIGITEEFSNFRI</sequence>